<dbReference type="SUPFAM" id="SSF55729">
    <property type="entry name" value="Acyl-CoA N-acyltransferases (Nat)"/>
    <property type="match status" value="1"/>
</dbReference>
<organism evidence="4 5">
    <name type="scientific">Mucilaginibacter pallidiroseus</name>
    <dbReference type="NCBI Taxonomy" id="2599295"/>
    <lineage>
        <taxon>Bacteria</taxon>
        <taxon>Pseudomonadati</taxon>
        <taxon>Bacteroidota</taxon>
        <taxon>Sphingobacteriia</taxon>
        <taxon>Sphingobacteriales</taxon>
        <taxon>Sphingobacteriaceae</taxon>
        <taxon>Mucilaginibacter</taxon>
    </lineage>
</organism>
<dbReference type="Gene3D" id="3.40.630.30">
    <property type="match status" value="1"/>
</dbReference>
<dbReference type="PANTHER" id="PTHR43420">
    <property type="entry name" value="ACETYLTRANSFERASE"/>
    <property type="match status" value="1"/>
</dbReference>
<dbReference type="InterPro" id="IPR016181">
    <property type="entry name" value="Acyl_CoA_acyltransferase"/>
</dbReference>
<dbReference type="EMBL" id="VOEJ01000006">
    <property type="protein sequence ID" value="TWR27514.1"/>
    <property type="molecule type" value="Genomic_DNA"/>
</dbReference>
<dbReference type="OrthoDB" id="5319888at2"/>
<evidence type="ECO:0000259" key="3">
    <source>
        <dbReference type="PROSITE" id="PS51186"/>
    </source>
</evidence>
<dbReference type="Pfam" id="PF00583">
    <property type="entry name" value="Acetyltransf_1"/>
    <property type="match status" value="1"/>
</dbReference>
<gene>
    <name evidence="4" type="ORF">FPZ43_13650</name>
</gene>
<dbReference type="RefSeq" id="WP_146382481.1">
    <property type="nucleotide sequence ID" value="NZ_VOEJ01000006.1"/>
</dbReference>
<evidence type="ECO:0000313" key="5">
    <source>
        <dbReference type="Proteomes" id="UP000320042"/>
    </source>
</evidence>
<proteinExistence type="predicted"/>
<evidence type="ECO:0000313" key="4">
    <source>
        <dbReference type="EMBL" id="TWR27514.1"/>
    </source>
</evidence>
<name>A0A563U874_9SPHI</name>
<dbReference type="InterPro" id="IPR000182">
    <property type="entry name" value="GNAT_dom"/>
</dbReference>
<protein>
    <submittedName>
        <fullName evidence="4">GNAT family N-acetyltransferase</fullName>
    </submittedName>
</protein>
<feature type="domain" description="N-acetyltransferase" evidence="3">
    <location>
        <begin position="1"/>
        <end position="183"/>
    </location>
</feature>
<comment type="caution">
    <text evidence="4">The sequence shown here is derived from an EMBL/GenBank/DDBJ whole genome shotgun (WGS) entry which is preliminary data.</text>
</comment>
<dbReference type="AlphaFoldDB" id="A0A563U874"/>
<evidence type="ECO:0000256" key="1">
    <source>
        <dbReference type="ARBA" id="ARBA00022679"/>
    </source>
</evidence>
<dbReference type="PANTHER" id="PTHR43420:SF12">
    <property type="entry name" value="N-ACETYLTRANSFERASE DOMAIN-CONTAINING PROTEIN"/>
    <property type="match status" value="1"/>
</dbReference>
<dbReference type="PROSITE" id="PS51186">
    <property type="entry name" value="GNAT"/>
    <property type="match status" value="1"/>
</dbReference>
<dbReference type="Proteomes" id="UP000320042">
    <property type="component" value="Unassembled WGS sequence"/>
</dbReference>
<dbReference type="InterPro" id="IPR050680">
    <property type="entry name" value="YpeA/RimI_acetyltransf"/>
</dbReference>
<dbReference type="GO" id="GO:0016747">
    <property type="term" value="F:acyltransferase activity, transferring groups other than amino-acyl groups"/>
    <property type="evidence" value="ECO:0007669"/>
    <property type="project" value="InterPro"/>
</dbReference>
<keyword evidence="2" id="KW-0012">Acyltransferase</keyword>
<keyword evidence="1 4" id="KW-0808">Transferase</keyword>
<accession>A0A563U874</accession>
<evidence type="ECO:0000256" key="2">
    <source>
        <dbReference type="ARBA" id="ARBA00023315"/>
    </source>
</evidence>
<reference evidence="4 5" key="1">
    <citation type="submission" date="2019-07" db="EMBL/GenBank/DDBJ databases">
        <authorList>
            <person name="Kim J."/>
        </authorList>
    </citation>
    <scope>NUCLEOTIDE SEQUENCE [LARGE SCALE GENOMIC DNA]</scope>
    <source>
        <strain evidence="5">dk17</strain>
    </source>
</reference>
<sequence>MIRQAVPTDAPHIAPLIILAMDSLAAKFANSNDPETILYLFTLFAGKTGNQYSYENALVYENETGICGMILAYDGARLNELREPFLQYTKAYLGFTGQPEDETHPGEYYIDCLAVKPEHQGRGIATRLITALIDKAGHSGHKTIGLLVSNPLAEKLYTALGFKEINNVTLLGGVHKHLQYRVV</sequence>
<dbReference type="CDD" id="cd04301">
    <property type="entry name" value="NAT_SF"/>
    <property type="match status" value="1"/>
</dbReference>
<keyword evidence="5" id="KW-1185">Reference proteome</keyword>